<organism evidence="1 2">
    <name type="scientific">Trifolium medium</name>
    <dbReference type="NCBI Taxonomy" id="97028"/>
    <lineage>
        <taxon>Eukaryota</taxon>
        <taxon>Viridiplantae</taxon>
        <taxon>Streptophyta</taxon>
        <taxon>Embryophyta</taxon>
        <taxon>Tracheophyta</taxon>
        <taxon>Spermatophyta</taxon>
        <taxon>Magnoliopsida</taxon>
        <taxon>eudicotyledons</taxon>
        <taxon>Gunneridae</taxon>
        <taxon>Pentapetalae</taxon>
        <taxon>rosids</taxon>
        <taxon>fabids</taxon>
        <taxon>Fabales</taxon>
        <taxon>Fabaceae</taxon>
        <taxon>Papilionoideae</taxon>
        <taxon>50 kb inversion clade</taxon>
        <taxon>NPAAA clade</taxon>
        <taxon>Hologalegina</taxon>
        <taxon>IRL clade</taxon>
        <taxon>Trifolieae</taxon>
        <taxon>Trifolium</taxon>
    </lineage>
</organism>
<gene>
    <name evidence="1" type="ORF">A2U01_0016193</name>
</gene>
<accession>A0A392N890</accession>
<protein>
    <submittedName>
        <fullName evidence="1">Uncharacterized protein</fullName>
    </submittedName>
</protein>
<name>A0A392N890_9FABA</name>
<proteinExistence type="predicted"/>
<sequence length="274" mass="29919">EFDTAKPTAVVVLLQQKTKQGAKAKDIHANVTQQELNNVVDPLYLQMSLATTAEVVSDAIQVEVPPSIVAQKVDAAAGKQPVMELIEVDNIQNVDDVAMDLNVPSKALTSFSFAMVDNATKENDAGILEGFPSPSPILDGTPEVIPETQLCQVVVKNDDELEGVAKDDVLIILQAWVDMAEAEKEAVNVMLSDDSGCAIPETTQKVVIVSDEDFDEVVRADLQVFKQWADMDKSEKSFTPVINKNQTKKLKQLARSVWKPYSTHSRGVTSHMSL</sequence>
<dbReference type="EMBL" id="LXQA010029232">
    <property type="protein sequence ID" value="MCH95218.1"/>
    <property type="molecule type" value="Genomic_DNA"/>
</dbReference>
<feature type="non-terminal residue" evidence="1">
    <location>
        <position position="1"/>
    </location>
</feature>
<evidence type="ECO:0000313" key="2">
    <source>
        <dbReference type="Proteomes" id="UP000265520"/>
    </source>
</evidence>
<evidence type="ECO:0000313" key="1">
    <source>
        <dbReference type="EMBL" id="MCH95218.1"/>
    </source>
</evidence>
<dbReference type="AlphaFoldDB" id="A0A392N890"/>
<comment type="caution">
    <text evidence="1">The sequence shown here is derived from an EMBL/GenBank/DDBJ whole genome shotgun (WGS) entry which is preliminary data.</text>
</comment>
<reference evidence="1 2" key="1">
    <citation type="journal article" date="2018" name="Front. Plant Sci.">
        <title>Red Clover (Trifolium pratense) and Zigzag Clover (T. medium) - A Picture of Genomic Similarities and Differences.</title>
        <authorList>
            <person name="Dluhosova J."/>
            <person name="Istvanek J."/>
            <person name="Nedelnik J."/>
            <person name="Repkova J."/>
        </authorList>
    </citation>
    <scope>NUCLEOTIDE SEQUENCE [LARGE SCALE GENOMIC DNA]</scope>
    <source>
        <strain evidence="2">cv. 10/8</strain>
        <tissue evidence="1">Leaf</tissue>
    </source>
</reference>
<dbReference type="Proteomes" id="UP000265520">
    <property type="component" value="Unassembled WGS sequence"/>
</dbReference>
<keyword evidence="2" id="KW-1185">Reference proteome</keyword>